<comment type="caution">
    <text evidence="1">The sequence shown here is derived from an EMBL/GenBank/DDBJ whole genome shotgun (WGS) entry which is preliminary data.</text>
</comment>
<evidence type="ECO:0000313" key="1">
    <source>
        <dbReference type="EMBL" id="KPQ41521.1"/>
    </source>
</evidence>
<dbReference type="AlphaFoldDB" id="A0A0P8C4I8"/>
<feature type="non-terminal residue" evidence="1">
    <location>
        <position position="1"/>
    </location>
</feature>
<evidence type="ECO:0008006" key="3">
    <source>
        <dbReference type="Google" id="ProtNLM"/>
    </source>
</evidence>
<organism evidence="1 2">
    <name type="scientific">Candidatus Methanoperedens nitratireducens</name>
    <dbReference type="NCBI Taxonomy" id="1392998"/>
    <lineage>
        <taxon>Archaea</taxon>
        <taxon>Methanobacteriati</taxon>
        <taxon>Methanobacteriota</taxon>
        <taxon>Stenosarchaea group</taxon>
        <taxon>Methanomicrobia</taxon>
        <taxon>Methanosarcinales</taxon>
        <taxon>ANME-2 cluster</taxon>
        <taxon>Candidatus Methanoperedentaceae</taxon>
        <taxon>Candidatus Methanoperedens</taxon>
    </lineage>
</organism>
<proteinExistence type="predicted"/>
<reference evidence="1 2" key="1">
    <citation type="submission" date="2015-09" db="EMBL/GenBank/DDBJ databases">
        <title>A metagenomics-based metabolic model of nitrate-dependent anaerobic oxidation of methane by Methanoperedens-like archaea.</title>
        <authorList>
            <person name="Arshad A."/>
            <person name="Speth D.R."/>
            <person name="De Graaf R.M."/>
            <person name="Op Den Camp H.J."/>
            <person name="Jetten M.S."/>
            <person name="Welte C.U."/>
        </authorList>
    </citation>
    <scope>NUCLEOTIDE SEQUENCE [LARGE SCALE GENOMIC DNA]</scope>
</reference>
<gene>
    <name evidence="1" type="ORF">MPEBLZ_03884</name>
</gene>
<name>A0A0P8C4I8_9EURY</name>
<accession>A0A0P8C4I8</accession>
<dbReference type="EMBL" id="LKCM01000337">
    <property type="protein sequence ID" value="KPQ41521.1"/>
    <property type="molecule type" value="Genomic_DNA"/>
</dbReference>
<evidence type="ECO:0000313" key="2">
    <source>
        <dbReference type="Proteomes" id="UP000050360"/>
    </source>
</evidence>
<sequence>SIIYATAKREGALVLTGDPHFKGLNDVIYLER</sequence>
<dbReference type="Proteomes" id="UP000050360">
    <property type="component" value="Unassembled WGS sequence"/>
</dbReference>
<protein>
    <recommendedName>
        <fullName evidence="3">Type II toxin-antitoxin system VapC family toxin</fullName>
    </recommendedName>
</protein>